<dbReference type="PROSITE" id="PS51782">
    <property type="entry name" value="LYSM"/>
    <property type="match status" value="1"/>
</dbReference>
<evidence type="ECO:0000313" key="3">
    <source>
        <dbReference type="EMBL" id="MDQ0228213.1"/>
    </source>
</evidence>
<dbReference type="Gene3D" id="3.10.350.10">
    <property type="entry name" value="LysM domain"/>
    <property type="match status" value="1"/>
</dbReference>
<evidence type="ECO:0000256" key="1">
    <source>
        <dbReference type="SAM" id="Phobius"/>
    </source>
</evidence>
<dbReference type="RefSeq" id="WP_145584134.1">
    <property type="nucleotide sequence ID" value="NZ_JAUSTZ010000017.1"/>
</dbReference>
<reference evidence="3 4" key="1">
    <citation type="submission" date="2023-07" db="EMBL/GenBank/DDBJ databases">
        <title>Genomic Encyclopedia of Type Strains, Phase IV (KMG-IV): sequencing the most valuable type-strain genomes for metagenomic binning, comparative biology and taxonomic classification.</title>
        <authorList>
            <person name="Goeker M."/>
        </authorList>
    </citation>
    <scope>NUCLEOTIDE SEQUENCE [LARGE SCALE GENOMIC DNA]</scope>
    <source>
        <strain evidence="3 4">DSM 17723</strain>
    </source>
</reference>
<keyword evidence="3" id="KW-0131">Cell cycle</keyword>
<sequence>MKFERFAFIFSFFIVFVAITGAIIYMDKQNETDTFLQVTVEDGDSLWSIANKFEKSTNISKQEFVKWVQDNNDIHSSIIKPGEVVIVPVEKDQYYQVEQLASE</sequence>
<dbReference type="InterPro" id="IPR036779">
    <property type="entry name" value="LysM_dom_sf"/>
</dbReference>
<dbReference type="EMBL" id="JAUSTZ010000017">
    <property type="protein sequence ID" value="MDQ0228213.1"/>
    <property type="molecule type" value="Genomic_DNA"/>
</dbReference>
<dbReference type="InterPro" id="IPR018392">
    <property type="entry name" value="LysM"/>
</dbReference>
<dbReference type="SUPFAM" id="SSF54106">
    <property type="entry name" value="LysM domain"/>
    <property type="match status" value="1"/>
</dbReference>
<feature type="transmembrane region" description="Helical" evidence="1">
    <location>
        <begin position="6"/>
        <end position="26"/>
    </location>
</feature>
<gene>
    <name evidence="3" type="ORF">J2S02_004593</name>
</gene>
<keyword evidence="4" id="KW-1185">Reference proteome</keyword>
<protein>
    <submittedName>
        <fullName evidence="3">Cell division protein YceG involved in septum cleavage</fullName>
    </submittedName>
</protein>
<proteinExistence type="predicted"/>
<feature type="domain" description="LysM" evidence="2">
    <location>
        <begin position="36"/>
        <end position="87"/>
    </location>
</feature>
<name>A0ABT9Z9D1_9BACI</name>
<dbReference type="Proteomes" id="UP001232245">
    <property type="component" value="Unassembled WGS sequence"/>
</dbReference>
<dbReference type="GO" id="GO:0051301">
    <property type="term" value="P:cell division"/>
    <property type="evidence" value="ECO:0007669"/>
    <property type="project" value="UniProtKB-KW"/>
</dbReference>
<evidence type="ECO:0000259" key="2">
    <source>
        <dbReference type="PROSITE" id="PS51782"/>
    </source>
</evidence>
<keyword evidence="1" id="KW-0812">Transmembrane</keyword>
<keyword evidence="3" id="KW-0132">Cell division</keyword>
<dbReference type="Pfam" id="PF01476">
    <property type="entry name" value="LysM"/>
    <property type="match status" value="1"/>
</dbReference>
<comment type="caution">
    <text evidence="3">The sequence shown here is derived from an EMBL/GenBank/DDBJ whole genome shotgun (WGS) entry which is preliminary data.</text>
</comment>
<dbReference type="CDD" id="cd00118">
    <property type="entry name" value="LysM"/>
    <property type="match status" value="1"/>
</dbReference>
<accession>A0ABT9Z9D1</accession>
<organism evidence="3 4">
    <name type="scientific">Metabacillus niabensis</name>
    <dbReference type="NCBI Taxonomy" id="324854"/>
    <lineage>
        <taxon>Bacteria</taxon>
        <taxon>Bacillati</taxon>
        <taxon>Bacillota</taxon>
        <taxon>Bacilli</taxon>
        <taxon>Bacillales</taxon>
        <taxon>Bacillaceae</taxon>
        <taxon>Metabacillus</taxon>
    </lineage>
</organism>
<evidence type="ECO:0000313" key="4">
    <source>
        <dbReference type="Proteomes" id="UP001232245"/>
    </source>
</evidence>
<keyword evidence="1" id="KW-0472">Membrane</keyword>
<keyword evidence="1" id="KW-1133">Transmembrane helix</keyword>
<dbReference type="SMART" id="SM00257">
    <property type="entry name" value="LysM"/>
    <property type="match status" value="1"/>
</dbReference>